<feature type="domain" description="Solute-binding protein family 3/N-terminal" evidence="8">
    <location>
        <begin position="50"/>
        <end position="282"/>
    </location>
</feature>
<evidence type="ECO:0000256" key="7">
    <source>
        <dbReference type="SAM" id="SignalP"/>
    </source>
</evidence>
<dbReference type="GO" id="GO:0005576">
    <property type="term" value="C:extracellular region"/>
    <property type="evidence" value="ECO:0007669"/>
    <property type="project" value="TreeGrafter"/>
</dbReference>
<organism evidence="9 10">
    <name type="scientific">Sphaerotilus montanus</name>
    <dbReference type="NCBI Taxonomy" id="522889"/>
    <lineage>
        <taxon>Bacteria</taxon>
        <taxon>Pseudomonadati</taxon>
        <taxon>Pseudomonadota</taxon>
        <taxon>Betaproteobacteria</taxon>
        <taxon>Burkholderiales</taxon>
        <taxon>Sphaerotilaceae</taxon>
        <taxon>Sphaerotilus</taxon>
    </lineage>
</organism>
<dbReference type="Proteomes" id="UP000518288">
    <property type="component" value="Unassembled WGS sequence"/>
</dbReference>
<dbReference type="AlphaFoldDB" id="A0A7Y9R1P9"/>
<dbReference type="PANTHER" id="PTHR30085">
    <property type="entry name" value="AMINO ACID ABC TRANSPORTER PERMEASE"/>
    <property type="match status" value="1"/>
</dbReference>
<reference evidence="9 10" key="1">
    <citation type="submission" date="2020-07" db="EMBL/GenBank/DDBJ databases">
        <title>Genomic Encyclopedia of Archaeal and Bacterial Type Strains, Phase II (KMG-II): from individual species to whole genera.</title>
        <authorList>
            <person name="Goeker M."/>
        </authorList>
    </citation>
    <scope>NUCLEOTIDE SEQUENCE [LARGE SCALE GENOMIC DNA]</scope>
    <source>
        <strain evidence="9 10">DSM 21226</strain>
    </source>
</reference>
<feature type="chain" id="PRO_5030682183" evidence="7">
    <location>
        <begin position="37"/>
        <end position="311"/>
    </location>
</feature>
<evidence type="ECO:0000313" key="10">
    <source>
        <dbReference type="Proteomes" id="UP000518288"/>
    </source>
</evidence>
<evidence type="ECO:0000313" key="9">
    <source>
        <dbReference type="EMBL" id="NYG35148.1"/>
    </source>
</evidence>
<evidence type="ECO:0000256" key="5">
    <source>
        <dbReference type="ARBA" id="ARBA00022764"/>
    </source>
</evidence>
<evidence type="ECO:0000259" key="8">
    <source>
        <dbReference type="SMART" id="SM00062"/>
    </source>
</evidence>
<comment type="caution">
    <text evidence="9">The sequence shown here is derived from an EMBL/GenBank/DDBJ whole genome shotgun (WGS) entry which is preliminary data.</text>
</comment>
<dbReference type="InterPro" id="IPR001638">
    <property type="entry name" value="Solute-binding_3/MltF_N"/>
</dbReference>
<dbReference type="PANTHER" id="PTHR30085:SF2">
    <property type="entry name" value="GLUTAMATE_ASPARTATE IMPORT SOLUTE-BINDING PROTEIN"/>
    <property type="match status" value="1"/>
</dbReference>
<dbReference type="GO" id="GO:0030288">
    <property type="term" value="C:outer membrane-bounded periplasmic space"/>
    <property type="evidence" value="ECO:0007669"/>
    <property type="project" value="TreeGrafter"/>
</dbReference>
<keyword evidence="5" id="KW-0574">Periplasm</keyword>
<dbReference type="FunFam" id="3.40.190.10:FF:000052">
    <property type="entry name" value="Amino acid ABC transporter substrate-binding protein"/>
    <property type="match status" value="1"/>
</dbReference>
<sequence>MAAFPDLIRARRAHLARFVRVALLSCAGLMAGAVLAQEADTLRKIAETGTINLGHRESSVPFSYYDQRKQVVGYSHELMLRLLDTIKAELKLPALTIKLIPVTAQNRIPLVRNGTVDLECGSTTHNADRARQVAFSTTFFIAGTRLMSRRGSGIRDFPDLAGRAVVVTAGTTSERLLRTYTERNGLRLAILPARDHGESFQALESGKADAFMMDDALLYGERAKAVRPDDWVVVGTPMSTEAYACMMRRGDPAFKAVVDRGLTVLMRSGEALKIYTRWFQAPIPPKGLNLNWPPSPALLELYKNPNDRPLG</sequence>
<evidence type="ECO:0000256" key="3">
    <source>
        <dbReference type="ARBA" id="ARBA00022448"/>
    </source>
</evidence>
<comment type="subcellular location">
    <subcellularLocation>
        <location evidence="1">Periplasm</location>
    </subcellularLocation>
</comment>
<evidence type="ECO:0000256" key="6">
    <source>
        <dbReference type="ARBA" id="ARBA00022970"/>
    </source>
</evidence>
<dbReference type="Pfam" id="PF00497">
    <property type="entry name" value="SBP_bac_3"/>
    <property type="match status" value="1"/>
</dbReference>
<accession>A0A7Y9R1P9</accession>
<keyword evidence="10" id="KW-1185">Reference proteome</keyword>
<dbReference type="GO" id="GO:0006865">
    <property type="term" value="P:amino acid transport"/>
    <property type="evidence" value="ECO:0007669"/>
    <property type="project" value="UniProtKB-KW"/>
</dbReference>
<evidence type="ECO:0000256" key="1">
    <source>
        <dbReference type="ARBA" id="ARBA00004418"/>
    </source>
</evidence>
<name>A0A7Y9R1P9_9BURK</name>
<evidence type="ECO:0000256" key="2">
    <source>
        <dbReference type="ARBA" id="ARBA00010333"/>
    </source>
</evidence>
<proteinExistence type="inferred from homology"/>
<dbReference type="Gene3D" id="3.40.190.10">
    <property type="entry name" value="Periplasmic binding protein-like II"/>
    <property type="match status" value="2"/>
</dbReference>
<feature type="signal peptide" evidence="7">
    <location>
        <begin position="1"/>
        <end position="36"/>
    </location>
</feature>
<keyword evidence="4 7" id="KW-0732">Signal</keyword>
<keyword evidence="3" id="KW-0813">Transport</keyword>
<gene>
    <name evidence="9" type="ORF">BDD16_004134</name>
</gene>
<keyword evidence="6" id="KW-0029">Amino-acid transport</keyword>
<dbReference type="CDD" id="cd13688">
    <property type="entry name" value="PBP2_GltI_DEBP"/>
    <property type="match status" value="1"/>
</dbReference>
<dbReference type="SUPFAM" id="SSF53850">
    <property type="entry name" value="Periplasmic binding protein-like II"/>
    <property type="match status" value="1"/>
</dbReference>
<comment type="similarity">
    <text evidence="2">Belongs to the bacterial solute-binding protein 3 family.</text>
</comment>
<evidence type="ECO:0000256" key="4">
    <source>
        <dbReference type="ARBA" id="ARBA00022729"/>
    </source>
</evidence>
<protein>
    <submittedName>
        <fullName evidence="9">Glutamate/aspartate transport system substrate-binding protein</fullName>
    </submittedName>
</protein>
<dbReference type="SMART" id="SM00062">
    <property type="entry name" value="PBPb"/>
    <property type="match status" value="1"/>
</dbReference>
<dbReference type="InterPro" id="IPR051455">
    <property type="entry name" value="Bact_solute-bind_prot3"/>
</dbReference>
<dbReference type="EMBL" id="JACCFH010000001">
    <property type="protein sequence ID" value="NYG35148.1"/>
    <property type="molecule type" value="Genomic_DNA"/>
</dbReference>